<dbReference type="PANTHER" id="PTHR43434">
    <property type="entry name" value="PHOSPHOGLYCOLATE PHOSPHATASE"/>
    <property type="match status" value="1"/>
</dbReference>
<dbReference type="Proteomes" id="UP001139006">
    <property type="component" value="Unassembled WGS sequence"/>
</dbReference>
<keyword evidence="2" id="KW-1185">Reference proteome</keyword>
<comment type="caution">
    <text evidence="1">The sequence shown here is derived from an EMBL/GenBank/DDBJ whole genome shotgun (WGS) entry which is preliminary data.</text>
</comment>
<dbReference type="Gene3D" id="3.40.50.1000">
    <property type="entry name" value="HAD superfamily/HAD-like"/>
    <property type="match status" value="1"/>
</dbReference>
<dbReference type="GO" id="GO:0006281">
    <property type="term" value="P:DNA repair"/>
    <property type="evidence" value="ECO:0007669"/>
    <property type="project" value="TreeGrafter"/>
</dbReference>
<dbReference type="EMBL" id="JAIULA010000026">
    <property type="protein sequence ID" value="MCP0887814.1"/>
    <property type="molecule type" value="Genomic_DNA"/>
</dbReference>
<dbReference type="GO" id="GO:0008967">
    <property type="term" value="F:phosphoglycolate phosphatase activity"/>
    <property type="evidence" value="ECO:0007669"/>
    <property type="project" value="TreeGrafter"/>
</dbReference>
<dbReference type="SFLD" id="SFLDG01129">
    <property type="entry name" value="C1.5:_HAD__Beta-PGM__Phosphata"/>
    <property type="match status" value="1"/>
</dbReference>
<dbReference type="Pfam" id="PF13419">
    <property type="entry name" value="HAD_2"/>
    <property type="match status" value="1"/>
</dbReference>
<evidence type="ECO:0000313" key="2">
    <source>
        <dbReference type="Proteomes" id="UP001139006"/>
    </source>
</evidence>
<reference evidence="1 2" key="1">
    <citation type="journal article" date="2023" name="Int. J. Syst. Evol. Microbiol.">
        <title>Ligilactobacillus ubinensis sp. nov., a novel species isolated from the wild ferment of a durian fruit (Durio zibethinus).</title>
        <authorList>
            <person name="Heng Y.C."/>
            <person name="Menon N."/>
            <person name="Chen B."/>
            <person name="Loo B.Z.L."/>
            <person name="Wong G.W.J."/>
            <person name="Lim A.C.H."/>
            <person name="Silvaraju S."/>
            <person name="Kittelmann S."/>
        </authorList>
    </citation>
    <scope>NUCLEOTIDE SEQUENCE [LARGE SCALE GENOMIC DNA]</scope>
    <source>
        <strain evidence="1 2">WILCCON 0076</strain>
    </source>
</reference>
<organism evidence="1 2">
    <name type="scientific">Ligilactobacillus ubinensis</name>
    <dbReference type="NCBI Taxonomy" id="2876789"/>
    <lineage>
        <taxon>Bacteria</taxon>
        <taxon>Bacillati</taxon>
        <taxon>Bacillota</taxon>
        <taxon>Bacilli</taxon>
        <taxon>Lactobacillales</taxon>
        <taxon>Lactobacillaceae</taxon>
        <taxon>Ligilactobacillus</taxon>
    </lineage>
</organism>
<dbReference type="GO" id="GO:0005829">
    <property type="term" value="C:cytosol"/>
    <property type="evidence" value="ECO:0007669"/>
    <property type="project" value="TreeGrafter"/>
</dbReference>
<evidence type="ECO:0000313" key="1">
    <source>
        <dbReference type="EMBL" id="MCP0887814.1"/>
    </source>
</evidence>
<dbReference type="InterPro" id="IPR023214">
    <property type="entry name" value="HAD_sf"/>
</dbReference>
<dbReference type="NCBIfam" id="TIGR01549">
    <property type="entry name" value="HAD-SF-IA-v1"/>
    <property type="match status" value="1"/>
</dbReference>
<dbReference type="RefSeq" id="WP_253361975.1">
    <property type="nucleotide sequence ID" value="NZ_JAIULA010000026.1"/>
</dbReference>
<dbReference type="InterPro" id="IPR023198">
    <property type="entry name" value="PGP-like_dom2"/>
</dbReference>
<name>A0A9X2FME9_9LACO</name>
<dbReference type="InterPro" id="IPR050155">
    <property type="entry name" value="HAD-like_hydrolase_sf"/>
</dbReference>
<dbReference type="Gene3D" id="1.10.150.240">
    <property type="entry name" value="Putative phosphatase, domain 2"/>
    <property type="match status" value="1"/>
</dbReference>
<gene>
    <name evidence="1" type="ORF">LB941_10785</name>
</gene>
<accession>A0A9X2FME9</accession>
<dbReference type="InterPro" id="IPR041492">
    <property type="entry name" value="HAD_2"/>
</dbReference>
<protein>
    <submittedName>
        <fullName evidence="1">HAD-IA family hydrolase</fullName>
    </submittedName>
</protein>
<proteinExistence type="predicted"/>
<keyword evidence="1" id="KW-0378">Hydrolase</keyword>
<dbReference type="SUPFAM" id="SSF56784">
    <property type="entry name" value="HAD-like"/>
    <property type="match status" value="1"/>
</dbReference>
<dbReference type="PANTHER" id="PTHR43434:SF25">
    <property type="entry name" value="PHOSPHOGLYCOLATE PHOSPHATASE"/>
    <property type="match status" value="1"/>
</dbReference>
<dbReference type="InterPro" id="IPR036412">
    <property type="entry name" value="HAD-like_sf"/>
</dbReference>
<dbReference type="AlphaFoldDB" id="A0A9X2FME9"/>
<sequence>MYQTYFWDFDGTLFDTYKVMKKAFSQAFLRQGVKIETKECYSLMRRYSLGYTYAHFFTLYPDINVDKVKTDFRRIEESMLAQVMPFDGAIEVCQAIIARGGQNFLLTHRDQVAWDLLKKFKMESDFTGGITQKLNFPRKPDPTSLNYLCQKYQIDKKSAVMVGDRVLDVEAGHNAKMASILFDYDCLIEEDIMPDKRVTKLHDILE</sequence>
<dbReference type="SFLD" id="SFLDS00003">
    <property type="entry name" value="Haloacid_Dehalogenase"/>
    <property type="match status" value="1"/>
</dbReference>
<dbReference type="InterPro" id="IPR006439">
    <property type="entry name" value="HAD-SF_hydro_IA"/>
</dbReference>